<comment type="caution">
    <text evidence="2">The sequence shown here is derived from an EMBL/GenBank/DDBJ whole genome shotgun (WGS) entry which is preliminary data.</text>
</comment>
<dbReference type="AlphaFoldDB" id="A0A6N6RWK9"/>
<gene>
    <name evidence="2" type="ORF">F8B77_02755</name>
</gene>
<dbReference type="EMBL" id="WBVP01000002">
    <property type="protein sequence ID" value="KAB2826150.1"/>
    <property type="molecule type" value="Genomic_DNA"/>
</dbReference>
<dbReference type="InterPro" id="IPR029058">
    <property type="entry name" value="AB_hydrolase_fold"/>
</dbReference>
<dbReference type="InterPro" id="IPR022742">
    <property type="entry name" value="Hydrolase_4"/>
</dbReference>
<reference evidence="2 3" key="1">
    <citation type="submission" date="2019-09" db="EMBL/GenBank/DDBJ databases">
        <title>Genome of Aliivibrio finisterrensis LMG 23869 (type strain).</title>
        <authorList>
            <person name="Bowman J.P."/>
        </authorList>
    </citation>
    <scope>NUCLEOTIDE SEQUENCE [LARGE SCALE GENOMIC DNA]</scope>
    <source>
        <strain evidence="2 3">LMG 23869</strain>
    </source>
</reference>
<proteinExistence type="predicted"/>
<dbReference type="Pfam" id="PF12146">
    <property type="entry name" value="Hydrolase_4"/>
    <property type="match status" value="1"/>
</dbReference>
<name>A0A6N6RWK9_9GAMM</name>
<dbReference type="Proteomes" id="UP000434870">
    <property type="component" value="Unassembled WGS sequence"/>
</dbReference>
<organism evidence="2 3">
    <name type="scientific">Aliivibrio finisterrensis</name>
    <dbReference type="NCBI Taxonomy" id="511998"/>
    <lineage>
        <taxon>Bacteria</taxon>
        <taxon>Pseudomonadati</taxon>
        <taxon>Pseudomonadota</taxon>
        <taxon>Gammaproteobacteria</taxon>
        <taxon>Vibrionales</taxon>
        <taxon>Vibrionaceae</taxon>
        <taxon>Aliivibrio</taxon>
    </lineage>
</organism>
<dbReference type="PANTHER" id="PTHR11614">
    <property type="entry name" value="PHOSPHOLIPASE-RELATED"/>
    <property type="match status" value="1"/>
</dbReference>
<evidence type="ECO:0000259" key="1">
    <source>
        <dbReference type="Pfam" id="PF12146"/>
    </source>
</evidence>
<evidence type="ECO:0000313" key="3">
    <source>
        <dbReference type="Proteomes" id="UP000434870"/>
    </source>
</evidence>
<dbReference type="InterPro" id="IPR051044">
    <property type="entry name" value="MAG_DAG_Lipase"/>
</dbReference>
<sequence length="391" mass="44591">MHKFIMYLTVLCLTLFFLGCSTFSNNNKPLNLSGQYYNYLQPSFDQYLAETKDWLSEHRAFISDNHEKELAMNMPFERGNKNSKKAILLVHGLGDSPYSFSDLATTFSEQGFYVQVLLLPGHGSKPEDMYLTTYQDWQNIVDHYANLLKKDYQEVWLSGFSTGANLTAIHTLNNEGIDGLIFISPGFESLNPTLEKLSSIVSVFWDGISKKENNFARYSSISMHGMAQYSDSAVAFRKAISDKNITVPTLIAISEADSIINSQATTEFFADKFVNPNNHLIWYGDQHSLRIKQRTQAYSMKLDALHISTASHMSPLFSPNNSYYGKEAEKLICTNSLDEEQTQSCKQGENVWFSAWGYQEEGKVYARLTWNPYFDNLKYEISKLVGYLIID</sequence>
<dbReference type="PROSITE" id="PS51257">
    <property type="entry name" value="PROKAR_LIPOPROTEIN"/>
    <property type="match status" value="1"/>
</dbReference>
<protein>
    <submittedName>
        <fullName evidence="2">Alpha/beta fold hydrolase</fullName>
    </submittedName>
</protein>
<accession>A0A6N6RWK9</accession>
<feature type="domain" description="Serine aminopeptidase S33" evidence="1">
    <location>
        <begin position="82"/>
        <end position="270"/>
    </location>
</feature>
<dbReference type="RefSeq" id="WP_151653484.1">
    <property type="nucleotide sequence ID" value="NZ_WBVP01000002.1"/>
</dbReference>
<dbReference type="Gene3D" id="3.40.50.1820">
    <property type="entry name" value="alpha/beta hydrolase"/>
    <property type="match status" value="1"/>
</dbReference>
<evidence type="ECO:0000313" key="2">
    <source>
        <dbReference type="EMBL" id="KAB2826150.1"/>
    </source>
</evidence>
<dbReference type="GO" id="GO:0016787">
    <property type="term" value="F:hydrolase activity"/>
    <property type="evidence" value="ECO:0007669"/>
    <property type="project" value="UniProtKB-KW"/>
</dbReference>
<dbReference type="SUPFAM" id="SSF53474">
    <property type="entry name" value="alpha/beta-Hydrolases"/>
    <property type="match status" value="1"/>
</dbReference>
<keyword evidence="2" id="KW-0378">Hydrolase</keyword>